<dbReference type="Pfam" id="PF00005">
    <property type="entry name" value="ABC_tran"/>
    <property type="match status" value="1"/>
</dbReference>
<evidence type="ECO:0000256" key="2">
    <source>
        <dbReference type="ARBA" id="ARBA00022741"/>
    </source>
</evidence>
<comment type="caution">
    <text evidence="6">The sequence shown here is derived from an EMBL/GenBank/DDBJ whole genome shotgun (WGS) entry which is preliminary data.</text>
</comment>
<evidence type="ECO:0000256" key="1">
    <source>
        <dbReference type="ARBA" id="ARBA00022448"/>
    </source>
</evidence>
<keyword evidence="1" id="KW-0813">Transport</keyword>
<dbReference type="InterPro" id="IPR050166">
    <property type="entry name" value="ABC_transporter_ATP-bind"/>
</dbReference>
<dbReference type="PANTHER" id="PTHR42788">
    <property type="entry name" value="TAURINE IMPORT ATP-BINDING PROTEIN-RELATED"/>
    <property type="match status" value="1"/>
</dbReference>
<evidence type="ECO:0000256" key="4">
    <source>
        <dbReference type="SAM" id="MobiDB-lite"/>
    </source>
</evidence>
<dbReference type="PROSITE" id="PS00211">
    <property type="entry name" value="ABC_TRANSPORTER_1"/>
    <property type="match status" value="1"/>
</dbReference>
<dbReference type="Gene3D" id="3.40.50.300">
    <property type="entry name" value="P-loop containing nucleotide triphosphate hydrolases"/>
    <property type="match status" value="1"/>
</dbReference>
<evidence type="ECO:0000256" key="3">
    <source>
        <dbReference type="ARBA" id="ARBA00022840"/>
    </source>
</evidence>
<keyword evidence="2" id="KW-0547">Nucleotide-binding</keyword>
<feature type="compositionally biased region" description="Basic and acidic residues" evidence="4">
    <location>
        <begin position="220"/>
        <end position="243"/>
    </location>
</feature>
<proteinExistence type="predicted"/>
<evidence type="ECO:0000313" key="6">
    <source>
        <dbReference type="EMBL" id="CAI7995599.1"/>
    </source>
</evidence>
<reference evidence="6" key="1">
    <citation type="submission" date="2023-03" db="EMBL/GenBank/DDBJ databases">
        <authorList>
            <person name="Steffen K."/>
            <person name="Cardenas P."/>
        </authorList>
    </citation>
    <scope>NUCLEOTIDE SEQUENCE</scope>
</reference>
<organism evidence="6 7">
    <name type="scientific">Geodia barretti</name>
    <name type="common">Barrett's horny sponge</name>
    <dbReference type="NCBI Taxonomy" id="519541"/>
    <lineage>
        <taxon>Eukaryota</taxon>
        <taxon>Metazoa</taxon>
        <taxon>Porifera</taxon>
        <taxon>Demospongiae</taxon>
        <taxon>Heteroscleromorpha</taxon>
        <taxon>Tetractinellida</taxon>
        <taxon>Astrophorina</taxon>
        <taxon>Geodiidae</taxon>
        <taxon>Geodia</taxon>
    </lineage>
</organism>
<dbReference type="InterPro" id="IPR017871">
    <property type="entry name" value="ABC_transporter-like_CS"/>
</dbReference>
<sequence length="287" mass="30449">SVGNATHVVVRGPTHVYEGSRVSLTALDRVDLDVERGSFVSVIGPSGAGKTTLLKVLGGLIDQTSGVVEIDGAAPEEARRGNRIGFVFQDPTLLPWRTVAGNVALPLEVANGHGGGRTDVGEHLRAVGLADFSDYYPHQLSGGMRQRAAFARALASAPELLLLDEPLGSLDEITRTQMRFELLRLWEGIGEDGGAGDPQRPRGGDDVGRGGRDVVGPRPDSGEDPDRDRAPAGRLDGGVERIRRAPTTGAGESCPWSVAWTSRCGSRVSRLRRRPSGSVPRRGAVRS</sequence>
<feature type="non-terminal residue" evidence="6">
    <location>
        <position position="1"/>
    </location>
</feature>
<dbReference type="SMART" id="SM00382">
    <property type="entry name" value="AAA"/>
    <property type="match status" value="1"/>
</dbReference>
<evidence type="ECO:0000313" key="7">
    <source>
        <dbReference type="Proteomes" id="UP001174909"/>
    </source>
</evidence>
<dbReference type="EMBL" id="CASHTH010000249">
    <property type="protein sequence ID" value="CAI7995599.1"/>
    <property type="molecule type" value="Genomic_DNA"/>
</dbReference>
<keyword evidence="7" id="KW-1185">Reference proteome</keyword>
<feature type="compositionally biased region" description="Basic and acidic residues" evidence="4">
    <location>
        <begin position="199"/>
        <end position="212"/>
    </location>
</feature>
<dbReference type="GO" id="GO:0005524">
    <property type="term" value="F:ATP binding"/>
    <property type="evidence" value="ECO:0007669"/>
    <property type="project" value="UniProtKB-KW"/>
</dbReference>
<gene>
    <name evidence="6" type="ORF">GBAR_LOCUS1719</name>
</gene>
<name>A0AA35W3G8_GEOBA</name>
<feature type="compositionally biased region" description="Low complexity" evidence="4">
    <location>
        <begin position="276"/>
        <end position="287"/>
    </location>
</feature>
<dbReference type="PANTHER" id="PTHR42788:SF20">
    <property type="entry name" value="ABC TRANSPORTER ATP-BINDING PROTEIN"/>
    <property type="match status" value="1"/>
</dbReference>
<protein>
    <submittedName>
        <fullName evidence="6">Uncharacterized ABC transporter ATP-binding protein MJ0412</fullName>
    </submittedName>
</protein>
<dbReference type="SUPFAM" id="SSF52540">
    <property type="entry name" value="P-loop containing nucleoside triphosphate hydrolases"/>
    <property type="match status" value="1"/>
</dbReference>
<accession>A0AA35W3G8</accession>
<dbReference type="InterPro" id="IPR003593">
    <property type="entry name" value="AAA+_ATPase"/>
</dbReference>
<dbReference type="InterPro" id="IPR027417">
    <property type="entry name" value="P-loop_NTPase"/>
</dbReference>
<feature type="domain" description="ABC transporter" evidence="5">
    <location>
        <begin position="10"/>
        <end position="261"/>
    </location>
</feature>
<dbReference type="GO" id="GO:0016887">
    <property type="term" value="F:ATP hydrolysis activity"/>
    <property type="evidence" value="ECO:0007669"/>
    <property type="project" value="InterPro"/>
</dbReference>
<keyword evidence="3 6" id="KW-0067">ATP-binding</keyword>
<evidence type="ECO:0000259" key="5">
    <source>
        <dbReference type="PROSITE" id="PS50893"/>
    </source>
</evidence>
<dbReference type="InterPro" id="IPR003439">
    <property type="entry name" value="ABC_transporter-like_ATP-bd"/>
</dbReference>
<dbReference type="AlphaFoldDB" id="A0AA35W3G8"/>
<dbReference type="Proteomes" id="UP001174909">
    <property type="component" value="Unassembled WGS sequence"/>
</dbReference>
<dbReference type="PROSITE" id="PS50893">
    <property type="entry name" value="ABC_TRANSPORTER_2"/>
    <property type="match status" value="1"/>
</dbReference>
<feature type="region of interest" description="Disordered" evidence="4">
    <location>
        <begin position="191"/>
        <end position="287"/>
    </location>
</feature>